<sequence length="206" mass="23956">MGAFSSIFYIFEAKSTLYKMSLKNNPGLDPKEIEQLKKECLEAGAKFVYFEEELNDEPDHVEEFVHVQFVGNYKGQEAIFDAVIYSLRLHFNSIVYETAERKALKTYPLYVPMENRDETYEANDEMDEEVELYITELIEEIEENEEVKLAEHLEIDENFEYGIGLDVCLNVEEVDDAVVAKFVNDYLAGTLKLDPTLYSFKTDFED</sequence>
<dbReference type="EMBL" id="QGGO01000025">
    <property type="protein sequence ID" value="PWK20224.1"/>
    <property type="molecule type" value="Genomic_DNA"/>
</dbReference>
<gene>
    <name evidence="1" type="ORF">LV89_03764</name>
</gene>
<proteinExistence type="predicted"/>
<dbReference type="Proteomes" id="UP000245489">
    <property type="component" value="Unassembled WGS sequence"/>
</dbReference>
<evidence type="ECO:0000313" key="1">
    <source>
        <dbReference type="EMBL" id="PWK20224.1"/>
    </source>
</evidence>
<evidence type="ECO:0000313" key="2">
    <source>
        <dbReference type="Proteomes" id="UP000245489"/>
    </source>
</evidence>
<name>A0A316DQG2_9BACT</name>
<accession>A0A316DQG2</accession>
<comment type="caution">
    <text evidence="1">The sequence shown here is derived from an EMBL/GenBank/DDBJ whole genome shotgun (WGS) entry which is preliminary data.</text>
</comment>
<reference evidence="1 2" key="1">
    <citation type="submission" date="2018-05" db="EMBL/GenBank/DDBJ databases">
        <title>Genomic Encyclopedia of Archaeal and Bacterial Type Strains, Phase II (KMG-II): from individual species to whole genera.</title>
        <authorList>
            <person name="Goeker M."/>
        </authorList>
    </citation>
    <scope>NUCLEOTIDE SEQUENCE [LARGE SCALE GENOMIC DNA]</scope>
    <source>
        <strain evidence="1 2">DSM 22214</strain>
    </source>
</reference>
<dbReference type="AlphaFoldDB" id="A0A316DQG2"/>
<protein>
    <submittedName>
        <fullName evidence="1">Uncharacterized protein</fullName>
    </submittedName>
</protein>
<organism evidence="1 2">
    <name type="scientific">Arcicella aurantiaca</name>
    <dbReference type="NCBI Taxonomy" id="591202"/>
    <lineage>
        <taxon>Bacteria</taxon>
        <taxon>Pseudomonadati</taxon>
        <taxon>Bacteroidota</taxon>
        <taxon>Cytophagia</taxon>
        <taxon>Cytophagales</taxon>
        <taxon>Flectobacillaceae</taxon>
        <taxon>Arcicella</taxon>
    </lineage>
</organism>
<keyword evidence="2" id="KW-1185">Reference proteome</keyword>